<reference evidence="3" key="1">
    <citation type="journal article" date="2017" name="Nat. Ecol. Evol.">
        <title>Genome expansion and lineage-specific genetic innovations in the forest pathogenic fungi Armillaria.</title>
        <authorList>
            <person name="Sipos G."/>
            <person name="Prasanna A.N."/>
            <person name="Walter M.C."/>
            <person name="O'Connor E."/>
            <person name="Balint B."/>
            <person name="Krizsan K."/>
            <person name="Kiss B."/>
            <person name="Hess J."/>
            <person name="Varga T."/>
            <person name="Slot J."/>
            <person name="Riley R."/>
            <person name="Boka B."/>
            <person name="Rigling D."/>
            <person name="Barry K."/>
            <person name="Lee J."/>
            <person name="Mihaltcheva S."/>
            <person name="LaButti K."/>
            <person name="Lipzen A."/>
            <person name="Waldron R."/>
            <person name="Moloney N.M."/>
            <person name="Sperisen C."/>
            <person name="Kredics L."/>
            <person name="Vagvoelgyi C."/>
            <person name="Patrignani A."/>
            <person name="Fitzpatrick D."/>
            <person name="Nagy I."/>
            <person name="Doyle S."/>
            <person name="Anderson J.B."/>
            <person name="Grigoriev I.V."/>
            <person name="Gueldener U."/>
            <person name="Muensterkoetter M."/>
            <person name="Nagy L.G."/>
        </authorList>
    </citation>
    <scope>NUCLEOTIDE SEQUENCE [LARGE SCALE GENOMIC DNA]</scope>
    <source>
        <strain evidence="3">Ar21-2</strain>
    </source>
</reference>
<feature type="compositionally biased region" description="Polar residues" evidence="1">
    <location>
        <begin position="28"/>
        <end position="37"/>
    </location>
</feature>
<evidence type="ECO:0000256" key="1">
    <source>
        <dbReference type="SAM" id="MobiDB-lite"/>
    </source>
</evidence>
<name>A0A2H3DC35_ARMGA</name>
<dbReference type="InParanoid" id="A0A2H3DC35"/>
<protein>
    <submittedName>
        <fullName evidence="2">Uncharacterized protein</fullName>
    </submittedName>
</protein>
<keyword evidence="3" id="KW-1185">Reference proteome</keyword>
<accession>A0A2H3DC35</accession>
<dbReference type="EMBL" id="KZ293693">
    <property type="protein sequence ID" value="PBK85046.1"/>
    <property type="molecule type" value="Genomic_DNA"/>
</dbReference>
<gene>
    <name evidence="2" type="ORF">ARMGADRAFT_1036571</name>
</gene>
<evidence type="ECO:0000313" key="3">
    <source>
        <dbReference type="Proteomes" id="UP000217790"/>
    </source>
</evidence>
<feature type="region of interest" description="Disordered" evidence="1">
    <location>
        <begin position="1"/>
        <end position="59"/>
    </location>
</feature>
<dbReference type="Proteomes" id="UP000217790">
    <property type="component" value="Unassembled WGS sequence"/>
</dbReference>
<dbReference type="OrthoDB" id="3064378at2759"/>
<dbReference type="AlphaFoldDB" id="A0A2H3DC35"/>
<proteinExistence type="predicted"/>
<feature type="compositionally biased region" description="Low complexity" evidence="1">
    <location>
        <begin position="1"/>
        <end position="15"/>
    </location>
</feature>
<sequence>MPSEEVNVTGEGVVDVVDDDGRRKVSCANRSLGSPSPSDCEHAPTHKASKRSSSGRARKQQLFLPASSGFLTRRFLSFAPPTVAAPQPERRSDLLPCSTPPKFFKTNIPPSNITAFAILPATSTRTIVPRYETQLPKQTALDILVDTACYSGLA</sequence>
<organism evidence="2 3">
    <name type="scientific">Armillaria gallica</name>
    <name type="common">Bulbous honey fungus</name>
    <name type="synonym">Armillaria bulbosa</name>
    <dbReference type="NCBI Taxonomy" id="47427"/>
    <lineage>
        <taxon>Eukaryota</taxon>
        <taxon>Fungi</taxon>
        <taxon>Dikarya</taxon>
        <taxon>Basidiomycota</taxon>
        <taxon>Agaricomycotina</taxon>
        <taxon>Agaricomycetes</taxon>
        <taxon>Agaricomycetidae</taxon>
        <taxon>Agaricales</taxon>
        <taxon>Marasmiineae</taxon>
        <taxon>Physalacriaceae</taxon>
        <taxon>Armillaria</taxon>
    </lineage>
</organism>
<evidence type="ECO:0000313" key="2">
    <source>
        <dbReference type="EMBL" id="PBK85046.1"/>
    </source>
</evidence>